<dbReference type="CDD" id="cd17932">
    <property type="entry name" value="DEXQc_UvrD"/>
    <property type="match status" value="1"/>
</dbReference>
<evidence type="ECO:0000256" key="11">
    <source>
        <dbReference type="SAM" id="MobiDB-lite"/>
    </source>
</evidence>
<dbReference type="SMART" id="SM00341">
    <property type="entry name" value="HRDC"/>
    <property type="match status" value="1"/>
</dbReference>
<dbReference type="Gene3D" id="1.10.10.160">
    <property type="match status" value="1"/>
</dbReference>
<dbReference type="GO" id="GO:0005829">
    <property type="term" value="C:cytosol"/>
    <property type="evidence" value="ECO:0007669"/>
    <property type="project" value="TreeGrafter"/>
</dbReference>
<dbReference type="GO" id="GO:0003677">
    <property type="term" value="F:DNA binding"/>
    <property type="evidence" value="ECO:0007669"/>
    <property type="project" value="InterPro"/>
</dbReference>
<dbReference type="EMBL" id="QYRP01000002">
    <property type="protein sequence ID" value="RJS46670.1"/>
    <property type="molecule type" value="Genomic_DNA"/>
</dbReference>
<dbReference type="InterPro" id="IPR014017">
    <property type="entry name" value="DNA_helicase_UvrD-like_C"/>
</dbReference>
<dbReference type="AlphaFoldDB" id="A0A3A5HFC4"/>
<name>A0A3A5HFC4_9ACTN</name>
<dbReference type="CDD" id="cd18807">
    <property type="entry name" value="SF1_C_UvrD"/>
    <property type="match status" value="1"/>
</dbReference>
<evidence type="ECO:0000256" key="5">
    <source>
        <dbReference type="ARBA" id="ARBA00022840"/>
    </source>
</evidence>
<feature type="region of interest" description="Disordered" evidence="11">
    <location>
        <begin position="544"/>
        <end position="581"/>
    </location>
</feature>
<dbReference type="InterPro" id="IPR010997">
    <property type="entry name" value="HRDC-like_sf"/>
</dbReference>
<dbReference type="PROSITE" id="PS51198">
    <property type="entry name" value="UVRD_HELICASE_ATP_BIND"/>
    <property type="match status" value="1"/>
</dbReference>
<dbReference type="Gene3D" id="1.10.486.10">
    <property type="entry name" value="PCRA, domain 4"/>
    <property type="match status" value="2"/>
</dbReference>
<evidence type="ECO:0000256" key="2">
    <source>
        <dbReference type="ARBA" id="ARBA00022741"/>
    </source>
</evidence>
<keyword evidence="5 10" id="KW-0067">ATP-binding</keyword>
<dbReference type="Gene3D" id="3.40.50.300">
    <property type="entry name" value="P-loop containing nucleotide triphosphate hydrolases"/>
    <property type="match status" value="3"/>
</dbReference>
<dbReference type="InterPro" id="IPR044876">
    <property type="entry name" value="HRDC_dom_sf"/>
</dbReference>
<keyword evidence="4 10" id="KW-0347">Helicase</keyword>
<gene>
    <name evidence="15" type="ORF">D4739_10885</name>
</gene>
<organism evidence="15 16">
    <name type="scientific">Nocardioides cavernaquae</name>
    <dbReference type="NCBI Taxonomy" id="2321396"/>
    <lineage>
        <taxon>Bacteria</taxon>
        <taxon>Bacillati</taxon>
        <taxon>Actinomycetota</taxon>
        <taxon>Actinomycetes</taxon>
        <taxon>Propionibacteriales</taxon>
        <taxon>Nocardioidaceae</taxon>
        <taxon>Nocardioides</taxon>
    </lineage>
</organism>
<dbReference type="GO" id="GO:0043138">
    <property type="term" value="F:3'-5' DNA helicase activity"/>
    <property type="evidence" value="ECO:0007669"/>
    <property type="project" value="UniProtKB-EC"/>
</dbReference>
<dbReference type="InterPro" id="IPR000212">
    <property type="entry name" value="DNA_helicase_UvrD/REP"/>
</dbReference>
<dbReference type="Gene3D" id="1.10.150.80">
    <property type="entry name" value="HRDC domain"/>
    <property type="match status" value="1"/>
</dbReference>
<keyword evidence="6" id="KW-0413">Isomerase</keyword>
<feature type="domain" description="UvrD-like helicase ATP-binding" evidence="13">
    <location>
        <begin position="8"/>
        <end position="289"/>
    </location>
</feature>
<evidence type="ECO:0000256" key="9">
    <source>
        <dbReference type="ARBA" id="ARBA00048988"/>
    </source>
</evidence>
<dbReference type="GO" id="GO:0005524">
    <property type="term" value="F:ATP binding"/>
    <property type="evidence" value="ECO:0007669"/>
    <property type="project" value="UniProtKB-UniRule"/>
</dbReference>
<accession>A0A3A5HFC4</accession>
<dbReference type="Pfam" id="PF00580">
    <property type="entry name" value="UvrD-helicase"/>
    <property type="match status" value="1"/>
</dbReference>
<feature type="domain" description="HRDC" evidence="12">
    <location>
        <begin position="605"/>
        <end position="678"/>
    </location>
</feature>
<evidence type="ECO:0000256" key="4">
    <source>
        <dbReference type="ARBA" id="ARBA00022806"/>
    </source>
</evidence>
<dbReference type="PANTHER" id="PTHR11070:SF69">
    <property type="entry name" value="ATP-DEPENDENT DNA HELICASE UVRD2"/>
    <property type="match status" value="1"/>
</dbReference>
<evidence type="ECO:0000313" key="16">
    <source>
        <dbReference type="Proteomes" id="UP000276542"/>
    </source>
</evidence>
<dbReference type="GO" id="GO:0033202">
    <property type="term" value="C:DNA helicase complex"/>
    <property type="evidence" value="ECO:0007669"/>
    <property type="project" value="TreeGrafter"/>
</dbReference>
<evidence type="ECO:0000256" key="10">
    <source>
        <dbReference type="PROSITE-ProRule" id="PRU00560"/>
    </source>
</evidence>
<comment type="catalytic activity">
    <reaction evidence="7">
        <text>Couples ATP hydrolysis with the unwinding of duplex DNA by translocating in the 3'-5' direction.</text>
        <dbReference type="EC" id="5.6.2.4"/>
    </reaction>
</comment>
<dbReference type="GO" id="GO:0000725">
    <property type="term" value="P:recombinational repair"/>
    <property type="evidence" value="ECO:0007669"/>
    <property type="project" value="TreeGrafter"/>
</dbReference>
<comment type="similarity">
    <text evidence="1">Belongs to the helicase family. UvrD subfamily.</text>
</comment>
<comment type="catalytic activity">
    <reaction evidence="9">
        <text>ATP + H2O = ADP + phosphate + H(+)</text>
        <dbReference type="Rhea" id="RHEA:13065"/>
        <dbReference type="ChEBI" id="CHEBI:15377"/>
        <dbReference type="ChEBI" id="CHEBI:15378"/>
        <dbReference type="ChEBI" id="CHEBI:30616"/>
        <dbReference type="ChEBI" id="CHEBI:43474"/>
        <dbReference type="ChEBI" id="CHEBI:456216"/>
        <dbReference type="EC" id="5.6.2.4"/>
    </reaction>
</comment>
<proteinExistence type="inferred from homology"/>
<dbReference type="SUPFAM" id="SSF47819">
    <property type="entry name" value="HRDC-like"/>
    <property type="match status" value="1"/>
</dbReference>
<dbReference type="Pfam" id="PF00570">
    <property type="entry name" value="HRDC"/>
    <property type="match status" value="1"/>
</dbReference>
<dbReference type="GO" id="GO:0016887">
    <property type="term" value="F:ATP hydrolysis activity"/>
    <property type="evidence" value="ECO:0007669"/>
    <property type="project" value="RHEA"/>
</dbReference>
<dbReference type="OrthoDB" id="9806690at2"/>
<dbReference type="PANTHER" id="PTHR11070">
    <property type="entry name" value="UVRD / RECB / PCRA DNA HELICASE FAMILY MEMBER"/>
    <property type="match status" value="1"/>
</dbReference>
<dbReference type="Pfam" id="PF13361">
    <property type="entry name" value="UvrD_C"/>
    <property type="match status" value="2"/>
</dbReference>
<evidence type="ECO:0000256" key="3">
    <source>
        <dbReference type="ARBA" id="ARBA00022801"/>
    </source>
</evidence>
<dbReference type="InterPro" id="IPR014016">
    <property type="entry name" value="UvrD-like_ATP-bd"/>
</dbReference>
<protein>
    <recommendedName>
        <fullName evidence="8">DNA 3'-5' helicase</fullName>
        <ecNumber evidence="8">5.6.2.4</ecNumber>
    </recommendedName>
</protein>
<dbReference type="FunFam" id="3.40.50.300:FF:001181">
    <property type="entry name" value="DNA helicase"/>
    <property type="match status" value="1"/>
</dbReference>
<dbReference type="InterPro" id="IPR027417">
    <property type="entry name" value="P-loop_NTPase"/>
</dbReference>
<comment type="caution">
    <text evidence="15">The sequence shown here is derived from an EMBL/GenBank/DDBJ whole genome shotgun (WGS) entry which is preliminary data.</text>
</comment>
<dbReference type="PROSITE" id="PS50967">
    <property type="entry name" value="HRDC"/>
    <property type="match status" value="1"/>
</dbReference>
<reference evidence="16" key="1">
    <citation type="submission" date="2018-09" db="EMBL/GenBank/DDBJ databases">
        <authorList>
            <person name="Zhu H."/>
        </authorList>
    </citation>
    <scope>NUCLEOTIDE SEQUENCE [LARGE SCALE GENOMIC DNA]</scope>
    <source>
        <strain evidence="16">K1W22B-1</strain>
    </source>
</reference>
<feature type="compositionally biased region" description="Low complexity" evidence="11">
    <location>
        <begin position="562"/>
        <end position="575"/>
    </location>
</feature>
<evidence type="ECO:0000313" key="15">
    <source>
        <dbReference type="EMBL" id="RJS46670.1"/>
    </source>
</evidence>
<dbReference type="SUPFAM" id="SSF52540">
    <property type="entry name" value="P-loop containing nucleoside triphosphate hydrolases"/>
    <property type="match status" value="1"/>
</dbReference>
<dbReference type="InterPro" id="IPR013986">
    <property type="entry name" value="DExx_box_DNA_helicase_dom_sf"/>
</dbReference>
<dbReference type="Proteomes" id="UP000276542">
    <property type="component" value="Unassembled WGS sequence"/>
</dbReference>
<dbReference type="RefSeq" id="WP_120060641.1">
    <property type="nucleotide sequence ID" value="NZ_QYRP01000002.1"/>
</dbReference>
<keyword evidence="2 10" id="KW-0547">Nucleotide-binding</keyword>
<evidence type="ECO:0000256" key="8">
    <source>
        <dbReference type="ARBA" id="ARBA00034808"/>
    </source>
</evidence>
<dbReference type="InterPro" id="IPR002121">
    <property type="entry name" value="HRDC_dom"/>
</dbReference>
<evidence type="ECO:0000259" key="12">
    <source>
        <dbReference type="PROSITE" id="PS50967"/>
    </source>
</evidence>
<dbReference type="EC" id="5.6.2.4" evidence="8"/>
<evidence type="ECO:0000259" key="14">
    <source>
        <dbReference type="PROSITE" id="PS51217"/>
    </source>
</evidence>
<feature type="domain" description="UvrD-like helicase C-terminal" evidence="14">
    <location>
        <begin position="290"/>
        <end position="534"/>
    </location>
</feature>
<feature type="binding site" evidence="10">
    <location>
        <begin position="29"/>
        <end position="36"/>
    </location>
    <ligand>
        <name>ATP</name>
        <dbReference type="ChEBI" id="CHEBI:30616"/>
    </ligand>
</feature>
<evidence type="ECO:0000256" key="1">
    <source>
        <dbReference type="ARBA" id="ARBA00009922"/>
    </source>
</evidence>
<keyword evidence="3 10" id="KW-0378">Hydrolase</keyword>
<evidence type="ECO:0000259" key="13">
    <source>
        <dbReference type="PROSITE" id="PS51198"/>
    </source>
</evidence>
<dbReference type="PROSITE" id="PS51217">
    <property type="entry name" value="UVRD_HELICASE_CTER"/>
    <property type="match status" value="1"/>
</dbReference>
<evidence type="ECO:0000256" key="6">
    <source>
        <dbReference type="ARBA" id="ARBA00023235"/>
    </source>
</evidence>
<sequence>MRSNDLLTGLDPEQRQVAEALRGPVQVLAGAGTGKTRAITHRIAHGVATGVYQPTEVLAVTFTARAAGEMRTRLRALGAPGVQARTFHAAALRQLRYFWPNVYGADLPQLTESKLALMAQAARKQRLSPDQGMLRDLASEVEWCKVSNVRPDDYAALAPTRGREVSGVDPATVARVFGSYEEVKRAANRMDMEDVLLLTAALLAEDERVAAQVRRQYKFFTVDEFQDVSPLQSALLDLWLGGRDELCVVGDPAQTIYSFAGADADFLRNFPQRYPGASKVELVRNYRSTPEVVTAANSLLSGTRSRGVELRSQRSAGPAVRYVEHDDEVAEAEAVASEIAKLVASGVPVGEIAVLFRINAQSEAFEDALAARQVPYVVRGAARFYDRPEVRQAITLLRGTARSEGDPDDLMDGVRATLSGMGWAPEPPTARGSARDRWESLQALFTQAEIYAAEHPGRLGDFVDDLDRRAAEQHAPVAGGVTLATLHTAKGLEWDAVFLCGVQEGSIPITFAQTPVEVEEERRLLYVGMTRARVHLRVSWAAARNPGGRKTRKPSRFLDGLRPAGSSSSSTGPTRSRGHQMCRTCGTPLSSAGERKVGRCDGCPAAYDEALFDRLKSWRLERAGEAKVPAYVVFTDRTLEAIAEVRPGSPEALLRIGGIGAKKVEQYGDDVLALVAQD</sequence>
<keyword evidence="16" id="KW-1185">Reference proteome</keyword>
<evidence type="ECO:0000256" key="7">
    <source>
        <dbReference type="ARBA" id="ARBA00034617"/>
    </source>
</evidence>